<dbReference type="Pfam" id="PF13731">
    <property type="entry name" value="WxL"/>
    <property type="match status" value="1"/>
</dbReference>
<feature type="signal peptide" evidence="2">
    <location>
        <begin position="1"/>
        <end position="29"/>
    </location>
</feature>
<keyword evidence="5" id="KW-1185">Reference proteome</keyword>
<evidence type="ECO:0000259" key="3">
    <source>
        <dbReference type="Pfam" id="PF13731"/>
    </source>
</evidence>
<evidence type="ECO:0000256" key="1">
    <source>
        <dbReference type="SAM" id="MobiDB-lite"/>
    </source>
</evidence>
<dbReference type="EMBL" id="MIJY01000005">
    <property type="protein sequence ID" value="OEG18636.1"/>
    <property type="molecule type" value="Genomic_DNA"/>
</dbReference>
<evidence type="ECO:0000313" key="5">
    <source>
        <dbReference type="Proteomes" id="UP000095094"/>
    </source>
</evidence>
<feature type="region of interest" description="Disordered" evidence="1">
    <location>
        <begin position="52"/>
        <end position="73"/>
    </location>
</feature>
<name>A0A1E5H162_9ENTE</name>
<feature type="domain" description="WxL" evidence="3">
    <location>
        <begin position="37"/>
        <end position="256"/>
    </location>
</feature>
<accession>A0A1E5H162</accession>
<keyword evidence="2" id="KW-0732">Signal</keyword>
<evidence type="ECO:0000256" key="2">
    <source>
        <dbReference type="SAM" id="SignalP"/>
    </source>
</evidence>
<protein>
    <recommendedName>
        <fullName evidence="3">WxL domain-containing protein</fullName>
    </recommendedName>
</protein>
<dbReference type="InterPro" id="IPR027994">
    <property type="entry name" value="WxL_dom"/>
</dbReference>
<evidence type="ECO:0000313" key="4">
    <source>
        <dbReference type="EMBL" id="OEG18636.1"/>
    </source>
</evidence>
<gene>
    <name evidence="4" type="ORF">BCR25_15650</name>
</gene>
<sequence>MKLAHKVFGGVLVAATVLTLAQTATTTKAAPGDEVVGKGKITFTEDLTTLPSNVPGGASSQAPSITSPSQNTTPSARKIISVTDLDFDVHSIVATDTANKTYKAVPFETTEVATGKDVKIAHFVRYQDIRSTVAENHYSVKAELTKQFTNSSVGGELNGATLTYKNISLQSGFNPGTLPTTATALPASTQTLSLNQPEVFVNNKEAGKGYGVQDIVFGTNADAASSNYDSVDLNVLGTTRLKSGEYQAEITWTIEDAI</sequence>
<reference evidence="5" key="1">
    <citation type="submission" date="2016-09" db="EMBL/GenBank/DDBJ databases">
        <authorList>
            <person name="Gulvik C.A."/>
        </authorList>
    </citation>
    <scope>NUCLEOTIDE SEQUENCE [LARGE SCALE GENOMIC DNA]</scope>
    <source>
        <strain evidence="5">LMG 8895</strain>
    </source>
</reference>
<proteinExistence type="predicted"/>
<comment type="caution">
    <text evidence="4">The sequence shown here is derived from an EMBL/GenBank/DDBJ whole genome shotgun (WGS) entry which is preliminary data.</text>
</comment>
<dbReference type="OrthoDB" id="2183600at2"/>
<dbReference type="RefSeq" id="WP_069662485.1">
    <property type="nucleotide sequence ID" value="NZ_JBHUJJ010000002.1"/>
</dbReference>
<organism evidence="4 5">
    <name type="scientific">Enterococcus termitis</name>
    <dbReference type="NCBI Taxonomy" id="332950"/>
    <lineage>
        <taxon>Bacteria</taxon>
        <taxon>Bacillati</taxon>
        <taxon>Bacillota</taxon>
        <taxon>Bacilli</taxon>
        <taxon>Lactobacillales</taxon>
        <taxon>Enterococcaceae</taxon>
        <taxon>Enterococcus</taxon>
    </lineage>
</organism>
<dbReference type="Proteomes" id="UP000095094">
    <property type="component" value="Unassembled WGS sequence"/>
</dbReference>
<dbReference type="AlphaFoldDB" id="A0A1E5H162"/>
<feature type="chain" id="PRO_5009178032" description="WxL domain-containing protein" evidence="2">
    <location>
        <begin position="30"/>
        <end position="258"/>
    </location>
</feature>